<protein>
    <submittedName>
        <fullName evidence="2">SAM and SH3 domain-containing 1 isoform X1</fullName>
    </submittedName>
</protein>
<feature type="compositionally biased region" description="Basic residues" evidence="1">
    <location>
        <begin position="201"/>
        <end position="217"/>
    </location>
</feature>
<name>A0A6S7FMZ7_PARCT</name>
<feature type="compositionally biased region" description="Basic and acidic residues" evidence="1">
    <location>
        <begin position="279"/>
        <end position="291"/>
    </location>
</feature>
<proteinExistence type="predicted"/>
<sequence>MSNTTVDDWLRSLGLLNYVQAFIDNGYDDLDICKQIGDEDLDAIGVINAKDRKDILASVQSLKNQGVNAVYFELEAEVETTTPKYVGQNDREKYRRDELINKMKALLADDNCVLPENNPNIEHDPLDDLAQYYADQLYTYFQDVKEVLEYLRDGETNEGLVEEQAHSSPKLPKKKTAKLLKESKGLSKSLNSLDTNAVKNKGQKSPKHGISRLFSGKKKNYIAQPPPKISGPVETAIITSHVQMSEDDRKSLMLQVKHGDITQDEALNNFLSYEATHCKDQEKDKTNEKKESKKKKGGLFSRSSFKRRSSGQSSEILAADIQLGERDRMELMRKIKNKEITTEEAWDQLRRFGSKRESKTKSPKITRKGSGKSPKQRDSRISASSVQLCSSTFYDGIDFSQSTSNISSVTGSDSSPDSTPGLPRRLELQQGYANSAEQLGSNGSIEIDPKNPGNYSTSRHAPPVGPKSNDLRRVVSDKRAPKDQVEAKRRSTLSNVDSNRSSNSSLNESLESLNRQSPSPPVKKPPRKPLKGKPPISPQIEKKSLVQRTGSNELEGKKPVLPPKPALPVKPKPLGKPKRLVSGKKTTDKVPLVTLVNGVSTENVNNAETRTTVEVTSGKNVTSPQEGPRVPPARPSPETRVSLHKPSGTKLLEMIEQKLDEEGIDLAQEPYSNQESGKWGVPMALIDRYSCELQSTMREVTKEIDHIRIEKLNHVKKKASPCDLSNLRFAPDVVGKLTSVVDWLTSLGLPMYIDNLMEEGYDDMDVVPYLSQEHLNHANITKPEHINRLIRSLENMAPDTESYNGD</sequence>
<feature type="compositionally biased region" description="Low complexity" evidence="1">
    <location>
        <begin position="407"/>
        <end position="421"/>
    </location>
</feature>
<feature type="compositionally biased region" description="Basic and acidic residues" evidence="1">
    <location>
        <begin position="469"/>
        <end position="489"/>
    </location>
</feature>
<feature type="compositionally biased region" description="Polar residues" evidence="1">
    <location>
        <begin position="431"/>
        <end position="444"/>
    </location>
</feature>
<dbReference type="Gene3D" id="1.10.150.50">
    <property type="entry name" value="Transcription Factor, Ets-1"/>
    <property type="match status" value="2"/>
</dbReference>
<dbReference type="Proteomes" id="UP001152795">
    <property type="component" value="Unassembled WGS sequence"/>
</dbReference>
<dbReference type="InterPro" id="IPR058666">
    <property type="entry name" value="SASH1/NUB1_homeodomain"/>
</dbReference>
<dbReference type="InterPro" id="IPR051725">
    <property type="entry name" value="SAM-SH3_domain_protein"/>
</dbReference>
<dbReference type="OrthoDB" id="5986545at2759"/>
<gene>
    <name evidence="2" type="ORF">PACLA_8A013689</name>
</gene>
<dbReference type="Pfam" id="PF00536">
    <property type="entry name" value="SAM_1"/>
    <property type="match status" value="2"/>
</dbReference>
<accession>A0A6S7FMZ7</accession>
<feature type="region of interest" description="Disordered" evidence="1">
    <location>
        <begin position="279"/>
        <end position="314"/>
    </location>
</feature>
<dbReference type="SUPFAM" id="SSF47769">
    <property type="entry name" value="SAM/Pointed domain"/>
    <property type="match status" value="2"/>
</dbReference>
<dbReference type="InterPro" id="IPR013761">
    <property type="entry name" value="SAM/pointed_sf"/>
</dbReference>
<evidence type="ECO:0000313" key="2">
    <source>
        <dbReference type="EMBL" id="CAB3977309.1"/>
    </source>
</evidence>
<feature type="region of interest" description="Disordered" evidence="1">
    <location>
        <begin position="347"/>
        <end position="385"/>
    </location>
</feature>
<keyword evidence="3" id="KW-1185">Reference proteome</keyword>
<evidence type="ECO:0000313" key="3">
    <source>
        <dbReference type="Proteomes" id="UP001152795"/>
    </source>
</evidence>
<reference evidence="2" key="1">
    <citation type="submission" date="2020-04" db="EMBL/GenBank/DDBJ databases">
        <authorList>
            <person name="Alioto T."/>
            <person name="Alioto T."/>
            <person name="Gomez Garrido J."/>
        </authorList>
    </citation>
    <scope>NUCLEOTIDE SEQUENCE</scope>
    <source>
        <strain evidence="2">A484AB</strain>
    </source>
</reference>
<feature type="compositionally biased region" description="Low complexity" evidence="1">
    <location>
        <begin position="493"/>
        <end position="517"/>
    </location>
</feature>
<comment type="caution">
    <text evidence="2">The sequence shown here is derived from an EMBL/GenBank/DDBJ whole genome shotgun (WGS) entry which is preliminary data.</text>
</comment>
<feature type="compositionally biased region" description="Basic and acidic residues" evidence="1">
    <location>
        <begin position="347"/>
        <end position="360"/>
    </location>
</feature>
<feature type="region of interest" description="Disordered" evidence="1">
    <location>
        <begin position="402"/>
        <end position="584"/>
    </location>
</feature>
<feature type="compositionally biased region" description="Polar residues" evidence="1">
    <location>
        <begin position="614"/>
        <end position="625"/>
    </location>
</feature>
<dbReference type="EMBL" id="CACRXK020000041">
    <property type="protein sequence ID" value="CAB3977309.1"/>
    <property type="molecule type" value="Genomic_DNA"/>
</dbReference>
<feature type="region of interest" description="Disordered" evidence="1">
    <location>
        <begin position="197"/>
        <end position="217"/>
    </location>
</feature>
<dbReference type="PANTHER" id="PTHR12301:SF8">
    <property type="entry name" value="STERILE ALPHA MOTIF DOMAIN-CONTAINING PROTEIN 5"/>
    <property type="match status" value="1"/>
</dbReference>
<dbReference type="PANTHER" id="PTHR12301">
    <property type="entry name" value="SAM-DOMAIN, SH3 AND NUCLEAR LOCALIZATION SIGNALS PROTEIN RELATED"/>
    <property type="match status" value="1"/>
</dbReference>
<dbReference type="Pfam" id="PF26285">
    <property type="entry name" value="SASH1_Homeodomain"/>
    <property type="match status" value="1"/>
</dbReference>
<dbReference type="SMART" id="SM00454">
    <property type="entry name" value="SAM"/>
    <property type="match status" value="2"/>
</dbReference>
<feature type="region of interest" description="Disordered" evidence="1">
    <location>
        <begin position="614"/>
        <end position="645"/>
    </location>
</feature>
<dbReference type="PROSITE" id="PS50105">
    <property type="entry name" value="SAM_DOMAIN"/>
    <property type="match status" value="2"/>
</dbReference>
<evidence type="ECO:0000256" key="1">
    <source>
        <dbReference type="SAM" id="MobiDB-lite"/>
    </source>
</evidence>
<organism evidence="2 3">
    <name type="scientific">Paramuricea clavata</name>
    <name type="common">Red gorgonian</name>
    <name type="synonym">Violescent sea-whip</name>
    <dbReference type="NCBI Taxonomy" id="317549"/>
    <lineage>
        <taxon>Eukaryota</taxon>
        <taxon>Metazoa</taxon>
        <taxon>Cnidaria</taxon>
        <taxon>Anthozoa</taxon>
        <taxon>Octocorallia</taxon>
        <taxon>Malacalcyonacea</taxon>
        <taxon>Plexauridae</taxon>
        <taxon>Paramuricea</taxon>
    </lineage>
</organism>
<dbReference type="AlphaFoldDB" id="A0A6S7FMZ7"/>
<feature type="compositionally biased region" description="Pro residues" evidence="1">
    <location>
        <begin position="560"/>
        <end position="571"/>
    </location>
</feature>
<feature type="compositionally biased region" description="Basic residues" evidence="1">
    <location>
        <begin position="361"/>
        <end position="370"/>
    </location>
</feature>
<dbReference type="InterPro" id="IPR001660">
    <property type="entry name" value="SAM"/>
</dbReference>
<feature type="compositionally biased region" description="Basic residues" evidence="1">
    <location>
        <begin position="573"/>
        <end position="582"/>
    </location>
</feature>